<evidence type="ECO:0000256" key="5">
    <source>
        <dbReference type="ARBA" id="ARBA00023136"/>
    </source>
</evidence>
<dbReference type="EMBL" id="JAHRHJ020000005">
    <property type="protein sequence ID" value="KAH9314956.1"/>
    <property type="molecule type" value="Genomic_DNA"/>
</dbReference>
<evidence type="ECO:0000256" key="2">
    <source>
        <dbReference type="ARBA" id="ARBA00006824"/>
    </source>
</evidence>
<keyword evidence="3" id="KW-0812">Transmembrane</keyword>
<dbReference type="PANTHER" id="PTHR11266:SF91">
    <property type="entry name" value="EXPRESSED PROTEIN"/>
    <property type="match status" value="1"/>
</dbReference>
<evidence type="ECO:0000313" key="7">
    <source>
        <dbReference type="EMBL" id="KAH9314956.1"/>
    </source>
</evidence>
<evidence type="ECO:0000256" key="4">
    <source>
        <dbReference type="ARBA" id="ARBA00022989"/>
    </source>
</evidence>
<feature type="compositionally biased region" description="Low complexity" evidence="6">
    <location>
        <begin position="684"/>
        <end position="696"/>
    </location>
</feature>
<gene>
    <name evidence="7" type="ORF">KI387_023583</name>
</gene>
<keyword evidence="5" id="KW-0472">Membrane</keyword>
<dbReference type="AlphaFoldDB" id="A0AA38G2Z0"/>
<feature type="region of interest" description="Disordered" evidence="6">
    <location>
        <begin position="653"/>
        <end position="710"/>
    </location>
</feature>
<feature type="compositionally biased region" description="Polar residues" evidence="6">
    <location>
        <begin position="45"/>
        <end position="54"/>
    </location>
</feature>
<feature type="region of interest" description="Disordered" evidence="6">
    <location>
        <begin position="565"/>
        <end position="588"/>
    </location>
</feature>
<dbReference type="PANTHER" id="PTHR11266">
    <property type="entry name" value="PEROXISOMAL MEMBRANE PROTEIN 2, PXMP2 MPV17"/>
    <property type="match status" value="1"/>
</dbReference>
<name>A0AA38G2Z0_TAXCH</name>
<feature type="non-terminal residue" evidence="7">
    <location>
        <position position="1"/>
    </location>
</feature>
<keyword evidence="8" id="KW-1185">Reference proteome</keyword>
<proteinExistence type="inferred from homology"/>
<comment type="similarity">
    <text evidence="2">Belongs to the peroxisomal membrane protein PXMP2/4 family.</text>
</comment>
<reference evidence="7 8" key="1">
    <citation type="journal article" date="2021" name="Nat. Plants">
        <title>The Taxus genome provides insights into paclitaxel biosynthesis.</title>
        <authorList>
            <person name="Xiong X."/>
            <person name="Gou J."/>
            <person name="Liao Q."/>
            <person name="Li Y."/>
            <person name="Zhou Q."/>
            <person name="Bi G."/>
            <person name="Li C."/>
            <person name="Du R."/>
            <person name="Wang X."/>
            <person name="Sun T."/>
            <person name="Guo L."/>
            <person name="Liang H."/>
            <person name="Lu P."/>
            <person name="Wu Y."/>
            <person name="Zhang Z."/>
            <person name="Ro D.K."/>
            <person name="Shang Y."/>
            <person name="Huang S."/>
            <person name="Yan J."/>
        </authorList>
    </citation>
    <scope>NUCLEOTIDE SEQUENCE [LARGE SCALE GENOMIC DNA]</scope>
    <source>
        <strain evidence="7">Ta-2019</strain>
    </source>
</reference>
<dbReference type="GO" id="GO:0016020">
    <property type="term" value="C:membrane"/>
    <property type="evidence" value="ECO:0007669"/>
    <property type="project" value="UniProtKB-SubCell"/>
</dbReference>
<evidence type="ECO:0000256" key="1">
    <source>
        <dbReference type="ARBA" id="ARBA00004141"/>
    </source>
</evidence>
<evidence type="ECO:0000256" key="3">
    <source>
        <dbReference type="ARBA" id="ARBA00022692"/>
    </source>
</evidence>
<accession>A0AA38G2Z0</accession>
<comment type="subcellular location">
    <subcellularLocation>
        <location evidence="1">Membrane</location>
        <topology evidence="1">Multi-pass membrane protein</topology>
    </subcellularLocation>
</comment>
<keyword evidence="4" id="KW-1133">Transmembrane helix</keyword>
<protein>
    <submittedName>
        <fullName evidence="7">Uncharacterized protein</fullName>
    </submittedName>
</protein>
<comment type="caution">
    <text evidence="7">The sequence shown here is derived from an EMBL/GenBank/DDBJ whole genome shotgun (WGS) entry which is preliminary data.</text>
</comment>
<feature type="region of interest" description="Disordered" evidence="6">
    <location>
        <begin position="31"/>
        <end position="62"/>
    </location>
</feature>
<dbReference type="GO" id="GO:0005737">
    <property type="term" value="C:cytoplasm"/>
    <property type="evidence" value="ECO:0007669"/>
    <property type="project" value="TreeGrafter"/>
</dbReference>
<organism evidence="7 8">
    <name type="scientific">Taxus chinensis</name>
    <name type="common">Chinese yew</name>
    <name type="synonym">Taxus wallichiana var. chinensis</name>
    <dbReference type="NCBI Taxonomy" id="29808"/>
    <lineage>
        <taxon>Eukaryota</taxon>
        <taxon>Viridiplantae</taxon>
        <taxon>Streptophyta</taxon>
        <taxon>Embryophyta</taxon>
        <taxon>Tracheophyta</taxon>
        <taxon>Spermatophyta</taxon>
        <taxon>Pinopsida</taxon>
        <taxon>Pinidae</taxon>
        <taxon>Conifers II</taxon>
        <taxon>Cupressales</taxon>
        <taxon>Taxaceae</taxon>
        <taxon>Taxus</taxon>
    </lineage>
</organism>
<evidence type="ECO:0000313" key="8">
    <source>
        <dbReference type="Proteomes" id="UP000824469"/>
    </source>
</evidence>
<evidence type="ECO:0000256" key="6">
    <source>
        <dbReference type="SAM" id="MobiDB-lite"/>
    </source>
</evidence>
<dbReference type="Proteomes" id="UP000824469">
    <property type="component" value="Unassembled WGS sequence"/>
</dbReference>
<dbReference type="InterPro" id="IPR007248">
    <property type="entry name" value="Mpv17_PMP22"/>
</dbReference>
<sequence length="710" mass="79999">TWKISFWALGAAYSFGMGAITFGGHGNFPFGRQQLPKRNSKHRPSSSNEVNPNTGGRGGKQWRFPMKSAVTAASLALAGDTIAQIRDPNKTDLNTQNPSTSNIKDIVVANFIKHDWLRALRMTTYGFLLYGPGSQAWYELLDGVFPEKNLRNLSVKGQEQISPLESAVHNIGDSEAHHLDFSDFWARMADANPTPMAQMIHDSGLAFAGGFPISVQCADTVLSCGAHFDPASSELTNIHGELIAKLDAAAISTALRIPEMDNAIVVSRDQAQALFNQDNDKYKARVAKSWLKNPRKGASRLSKTLFRADFNEELSDFIILLARVMGLPSTNEFHFWMCPLISMVCEGTQNINWAEIISMNLAEQLSNFTLETNNRNFRRVNDAFTMYVVRLLEGDTAIRFSDEAMNLISQYGAYFIQFRKFSYIGLAGYESTPLRLPMFCNDKMALIEVCRQLDKLHRTCRDKKISGLHFPISLGNYTCKTALDAQNIERALVPITVHFFKPRTCFDLKKFIEQNIKIIYHHRVDTEDYWANCADDFEARRRHCGRFSLQLIQELRLRSGLTGKFESSEGTQKNPLPRMFQHQGGKHRPPYQTHLCKPLQPHQRKDLQLPPLLHLLKYTIRNSKRSRRSLLKNDLQRKQVEVPLGPENIIVLSESEESEIPTPTNAPEDPTDKDKEVQSTELPSAIDSSAAIVSSAPLTSQLESTAVHRP</sequence>